<gene>
    <name evidence="1" type="ORF">BPT24_071</name>
</gene>
<name>A0A1B4XWM8_9CAUD</name>
<protein>
    <submittedName>
        <fullName evidence="1">Uncharacterized protein</fullName>
    </submittedName>
</protein>
<evidence type="ECO:0000313" key="1">
    <source>
        <dbReference type="EMBL" id="BAV39194.1"/>
    </source>
</evidence>
<reference evidence="1 2" key="1">
    <citation type="submission" date="2016-07" db="EMBL/GenBank/DDBJ databases">
        <title>Characterization of three bacteriophages infecting bacteria isolated from shrimp culture pond water.</title>
        <authorList>
            <person name="Khoa H.V."/>
        </authorList>
    </citation>
    <scope>NUCLEOTIDE SEQUENCE [LARGE SCALE GENOMIC DNA]</scope>
</reference>
<proteinExistence type="predicted"/>
<dbReference type="EMBL" id="LC168164">
    <property type="protein sequence ID" value="BAV39194.1"/>
    <property type="molecule type" value="Genomic_DNA"/>
</dbReference>
<evidence type="ECO:0000313" key="2">
    <source>
        <dbReference type="Proteomes" id="UP000224877"/>
    </source>
</evidence>
<accession>A0A1B4XWM8</accession>
<keyword evidence="2" id="KW-1185">Reference proteome</keyword>
<dbReference type="Proteomes" id="UP000224877">
    <property type="component" value="Segment"/>
</dbReference>
<sequence>MNIKIISTSMKLKIHGRELEFVIPSNKSGLKFPSKEDIEKMLNNRVQLVNKEENNITFNHEEFYHDLWILTHVLNGGERIDGGRMLLQVIETTPYKNPLNTEIVKFVNYCISVLLPNSNERINSDYGFDTENDDARYKLSLRVYEYDFKKDFKILFLGMGLMDGFDFKSIIDKHTKDVFINYEELEKELYNESFRYLADNIDSYKSLDVYSVRNTEPHRNLFYPSILEIIDSLKKLNPKAIDRDFIHRSVFYAWFPLKASGDWTWLTNVIRIEDKRPILFQGLTSTVYYEKI</sequence>
<organism evidence="1 2">
    <name type="scientific">Tenacibaculum phage pT24</name>
    <dbReference type="NCBI Taxonomy" id="1880590"/>
    <lineage>
        <taxon>Viruses</taxon>
        <taxon>Duplodnaviria</taxon>
        <taxon>Heunggongvirae</taxon>
        <taxon>Uroviricota</taxon>
        <taxon>Caudoviricetes</taxon>
        <taxon>Kungbxnavirus</taxon>
        <taxon>Kungbxnavirus pT24</taxon>
    </lineage>
</organism>